<organism evidence="1 2">
    <name type="scientific">Streptomyces agglomeratus</name>
    <dbReference type="NCBI Taxonomy" id="285458"/>
    <lineage>
        <taxon>Bacteria</taxon>
        <taxon>Bacillati</taxon>
        <taxon>Actinomycetota</taxon>
        <taxon>Actinomycetes</taxon>
        <taxon>Kitasatosporales</taxon>
        <taxon>Streptomycetaceae</taxon>
        <taxon>Streptomyces</taxon>
    </lineage>
</organism>
<comment type="caution">
    <text evidence="1">The sequence shown here is derived from an EMBL/GenBank/DDBJ whole genome shotgun (WGS) entry which is preliminary data.</text>
</comment>
<protein>
    <submittedName>
        <fullName evidence="1">Uncharacterized protein</fullName>
    </submittedName>
</protein>
<reference evidence="1 2" key="1">
    <citation type="submission" date="2016-08" db="EMBL/GenBank/DDBJ databases">
        <title>Complete genome sequence of Streptomyces agglomeratus strain 6-3-2, a novel anti-MRSA actinomycete isolated from Wuli of Tebit, China.</title>
        <authorList>
            <person name="Chen X."/>
        </authorList>
    </citation>
    <scope>NUCLEOTIDE SEQUENCE [LARGE SCALE GENOMIC DNA]</scope>
    <source>
        <strain evidence="1 2">6-3-2</strain>
    </source>
</reference>
<name>A0A1E5NZA6_9ACTN</name>
<dbReference type="AlphaFoldDB" id="A0A1E5NZA6"/>
<gene>
    <name evidence="1" type="ORF">AS594_39415</name>
</gene>
<accession>A0A1E5NZA6</accession>
<evidence type="ECO:0000313" key="2">
    <source>
        <dbReference type="Proteomes" id="UP000095759"/>
    </source>
</evidence>
<dbReference type="EMBL" id="MEHJ01000002">
    <property type="protein sequence ID" value="OEJ21599.1"/>
    <property type="molecule type" value="Genomic_DNA"/>
</dbReference>
<sequence length="114" mass="12402">MSFGQPLCDQLVGEFVEINDVLGSPGAADEKESAGAVEVVEQKATLIVDAQGVYGCQGEGQPVAACGQAVKAVSFGSSRMTRTEARRRRGYRGRRAWRSGRWRSPTWGRVVFRP</sequence>
<keyword evidence="2" id="KW-1185">Reference proteome</keyword>
<evidence type="ECO:0000313" key="1">
    <source>
        <dbReference type="EMBL" id="OEJ21599.1"/>
    </source>
</evidence>
<proteinExistence type="predicted"/>
<dbReference type="Proteomes" id="UP000095759">
    <property type="component" value="Unassembled WGS sequence"/>
</dbReference>